<dbReference type="InterPro" id="IPR018580">
    <property type="entry name" value="Uncharacterised_YfhO"/>
</dbReference>
<feature type="transmembrane region" description="Helical" evidence="2">
    <location>
        <begin position="102"/>
        <end position="126"/>
    </location>
</feature>
<feature type="compositionally biased region" description="Basic and acidic residues" evidence="1">
    <location>
        <begin position="855"/>
        <end position="865"/>
    </location>
</feature>
<keyword evidence="2" id="KW-1133">Transmembrane helix</keyword>
<feature type="transmembrane region" description="Helical" evidence="2">
    <location>
        <begin position="753"/>
        <end position="773"/>
    </location>
</feature>
<feature type="transmembrane region" description="Helical" evidence="2">
    <location>
        <begin position="135"/>
        <end position="155"/>
    </location>
</feature>
<feature type="transmembrane region" description="Helical" evidence="2">
    <location>
        <begin position="453"/>
        <end position="473"/>
    </location>
</feature>
<keyword evidence="2" id="KW-0472">Membrane</keyword>
<feature type="transmembrane region" description="Helical" evidence="2">
    <location>
        <begin position="264"/>
        <end position="285"/>
    </location>
</feature>
<feature type="transmembrane region" description="Helical" evidence="2">
    <location>
        <begin position="332"/>
        <end position="351"/>
    </location>
</feature>
<feature type="region of interest" description="Disordered" evidence="1">
    <location>
        <begin position="828"/>
        <end position="890"/>
    </location>
</feature>
<feature type="compositionally biased region" description="Basic and acidic residues" evidence="1">
    <location>
        <begin position="877"/>
        <end position="890"/>
    </location>
</feature>
<evidence type="ECO:0000256" key="1">
    <source>
        <dbReference type="SAM" id="MobiDB-lite"/>
    </source>
</evidence>
<feature type="transmembrane region" description="Helical" evidence="2">
    <location>
        <begin position="226"/>
        <end position="252"/>
    </location>
</feature>
<organism evidence="3 4">
    <name type="scientific">Solibaculum intestinale</name>
    <dbReference type="NCBI Taxonomy" id="3133165"/>
    <lineage>
        <taxon>Bacteria</taxon>
        <taxon>Bacillati</taxon>
        <taxon>Bacillota</taxon>
        <taxon>Clostridia</taxon>
        <taxon>Eubacteriales</taxon>
        <taxon>Oscillospiraceae</taxon>
        <taxon>Solibaculum</taxon>
    </lineage>
</organism>
<feature type="transmembrane region" description="Helical" evidence="2">
    <location>
        <begin position="183"/>
        <end position="211"/>
    </location>
</feature>
<keyword evidence="4" id="KW-1185">Reference proteome</keyword>
<dbReference type="Pfam" id="PF09586">
    <property type="entry name" value="YfhO"/>
    <property type="match status" value="2"/>
</dbReference>
<evidence type="ECO:0000256" key="2">
    <source>
        <dbReference type="SAM" id="Phobius"/>
    </source>
</evidence>
<feature type="transmembrane region" description="Helical" evidence="2">
    <location>
        <begin position="357"/>
        <end position="374"/>
    </location>
</feature>
<dbReference type="PANTHER" id="PTHR38454">
    <property type="entry name" value="INTEGRAL MEMBRANE PROTEIN-RELATED"/>
    <property type="match status" value="1"/>
</dbReference>
<name>A0ABV1E0H9_9FIRM</name>
<reference evidence="3 4" key="1">
    <citation type="submission" date="2024-03" db="EMBL/GenBank/DDBJ databases">
        <title>Human intestinal bacterial collection.</title>
        <authorList>
            <person name="Pauvert C."/>
            <person name="Hitch T.C.A."/>
            <person name="Clavel T."/>
        </authorList>
    </citation>
    <scope>NUCLEOTIDE SEQUENCE [LARGE SCALE GENOMIC DNA]</scope>
    <source>
        <strain evidence="3 4">CLA-JM-H44</strain>
    </source>
</reference>
<dbReference type="EMBL" id="JBBMFD010000007">
    <property type="protein sequence ID" value="MEQ2440399.1"/>
    <property type="molecule type" value="Genomic_DNA"/>
</dbReference>
<feature type="transmembrane region" description="Helical" evidence="2">
    <location>
        <begin position="425"/>
        <end position="446"/>
    </location>
</feature>
<dbReference type="Proteomes" id="UP001489509">
    <property type="component" value="Unassembled WGS sequence"/>
</dbReference>
<protein>
    <submittedName>
        <fullName evidence="3">YfhO family protein</fullName>
    </submittedName>
</protein>
<sequence length="890" mass="101083">MQQGSPLVKEPNRYLRVFLIALGTAAVIFLPFVLIDQGYFIYYGDFNVQQIPFYQMTHDAIREGNLFWSPTTDLGANFIGSYSFYNLGSPFFWLTLPFPSEVVPYLMAPLLVLKTAVAALTSYAYIARFVRNKDYAVIGALLYAFSGFTTYNVFFNHFHEAIAFFPLLLIGLEEFMQNGKRGVFCLAVFLNCFVNYFFFAGEVIFVILYWFLRLPSKDWSINLKKFFWLLFEAVLGVALSAVLLLPSVLVVLSNPRTDQHFTGFSALFYGWVQRYGLIIESFFFPPDIPARPNFFPDSEAKWGSVAAWLPLFSMCGVFTFMSYHRGHWLKRILGTLFIMALVPLFNSAFFLFNSSYYARWFYMLVLMMALATAISMEQNLKNYSTGIKITAGFTATIALLIGFLPASVEKGEEQTYGLMKYPDRFWVYVAIAVVSLVLLGLIVHGFRKNPKRFCRTATATVVAISVIYSVYLLSLGKTSLADSRDFIIPYSLNGGEDITIPREDNYRIDVLDGKNLGMDNQAMFWQIPTIQAFHSIVPASIMEFYPEVGVTRDVGSRPEKRYYDLRCFLSVKYLFNRQEMGPDDEDYYHYDLRNQENGYYVYENRNYIPMGFTYDSYITREEFTNRSDAAQQRLLLAAMVLEEDGVARNQDILTRYDASTPLSMSDAGLEAYCAARAETTCKTFDYDNLGFTATIDLDKENLVFFSVPWEEGWTAQVNGTPVQIEKANIGFMAVRCPAGENITIRFDYMTPGLIPGLAITGGAVVVFLLYFFGMRALDRRKRRLLVELEGEEADDYLRDLPINGEGSDGIQYDYYLKDVSIVFPEIEEDRAKEPPNDPSAPAEEDLVDLAAAAEAPEKENEKEASSETGTDVQAPSPKEEKNDPSHEEGA</sequence>
<keyword evidence="2" id="KW-0812">Transmembrane</keyword>
<evidence type="ECO:0000313" key="4">
    <source>
        <dbReference type="Proteomes" id="UP001489509"/>
    </source>
</evidence>
<accession>A0ABV1E0H9</accession>
<feature type="transmembrane region" description="Helical" evidence="2">
    <location>
        <begin position="305"/>
        <end position="323"/>
    </location>
</feature>
<dbReference type="RefSeq" id="WP_349218938.1">
    <property type="nucleotide sequence ID" value="NZ_JBBMFD010000007.1"/>
</dbReference>
<feature type="transmembrane region" description="Helical" evidence="2">
    <location>
        <begin position="14"/>
        <end position="35"/>
    </location>
</feature>
<evidence type="ECO:0000313" key="3">
    <source>
        <dbReference type="EMBL" id="MEQ2440399.1"/>
    </source>
</evidence>
<proteinExistence type="predicted"/>
<gene>
    <name evidence="3" type="ORF">WMO26_06110</name>
</gene>
<comment type="caution">
    <text evidence="3">The sequence shown here is derived from an EMBL/GenBank/DDBJ whole genome shotgun (WGS) entry which is preliminary data.</text>
</comment>
<dbReference type="PANTHER" id="PTHR38454:SF1">
    <property type="entry name" value="INTEGRAL MEMBRANE PROTEIN"/>
    <property type="match status" value="1"/>
</dbReference>
<feature type="transmembrane region" description="Helical" evidence="2">
    <location>
        <begin position="386"/>
        <end position="405"/>
    </location>
</feature>